<reference evidence="1 2" key="1">
    <citation type="submission" date="2024-03" db="EMBL/GenBank/DDBJ databases">
        <title>Draft genome sequence of Pseudonocardia tropica JCM 19149.</title>
        <authorList>
            <person name="Butdee W."/>
            <person name="Duangmal K."/>
        </authorList>
    </citation>
    <scope>NUCLEOTIDE SEQUENCE [LARGE SCALE GENOMIC DNA]</scope>
    <source>
        <strain evidence="1 2">JCM 19149</strain>
    </source>
</reference>
<evidence type="ECO:0000313" key="1">
    <source>
        <dbReference type="EMBL" id="MEQ3541910.1"/>
    </source>
</evidence>
<sequence length="92" mass="10270">MVPSSRELAALLRAIRDGDLDALRRLYDGTGTLVFGLLSTALRDQDRAAEATERCFLWVWRTAPALDPGHPCALTFLLRAVRQELEDHPRGP</sequence>
<dbReference type="Proteomes" id="UP001464923">
    <property type="component" value="Unassembled WGS sequence"/>
</dbReference>
<comment type="caution">
    <text evidence="1">The sequence shown here is derived from an EMBL/GenBank/DDBJ whole genome shotgun (WGS) entry which is preliminary data.</text>
</comment>
<protein>
    <recommendedName>
        <fullName evidence="3">RNA polymerase sigma-70 region 2 domain-containing protein</fullName>
    </recommendedName>
</protein>
<accession>A0ABV1K113</accession>
<evidence type="ECO:0000313" key="2">
    <source>
        <dbReference type="Proteomes" id="UP001464923"/>
    </source>
</evidence>
<dbReference type="InterPro" id="IPR013325">
    <property type="entry name" value="RNA_pol_sigma_r2"/>
</dbReference>
<dbReference type="EMBL" id="JBEDNP010000020">
    <property type="protein sequence ID" value="MEQ3541910.1"/>
    <property type="molecule type" value="Genomic_DNA"/>
</dbReference>
<dbReference type="Gene3D" id="1.10.1740.10">
    <property type="match status" value="1"/>
</dbReference>
<proteinExistence type="predicted"/>
<name>A0ABV1K113_9PSEU</name>
<organism evidence="1 2">
    <name type="scientific">Pseudonocardia tropica</name>
    <dbReference type="NCBI Taxonomy" id="681289"/>
    <lineage>
        <taxon>Bacteria</taxon>
        <taxon>Bacillati</taxon>
        <taxon>Actinomycetota</taxon>
        <taxon>Actinomycetes</taxon>
        <taxon>Pseudonocardiales</taxon>
        <taxon>Pseudonocardiaceae</taxon>
        <taxon>Pseudonocardia</taxon>
    </lineage>
</organism>
<evidence type="ECO:0008006" key="3">
    <source>
        <dbReference type="Google" id="ProtNLM"/>
    </source>
</evidence>
<keyword evidence="2" id="KW-1185">Reference proteome</keyword>
<dbReference type="RefSeq" id="WP_345643379.1">
    <property type="nucleotide sequence ID" value="NZ_BAABLY010000016.1"/>
</dbReference>
<dbReference type="SUPFAM" id="SSF88946">
    <property type="entry name" value="Sigma2 domain of RNA polymerase sigma factors"/>
    <property type="match status" value="1"/>
</dbReference>
<gene>
    <name evidence="1" type="ORF">WHI96_24155</name>
</gene>